<reference evidence="2" key="1">
    <citation type="submission" date="2010-06" db="EMBL/GenBank/DDBJ databases">
        <authorList>
            <person name="Jiang H."/>
            <person name="Abraham K."/>
            <person name="Ali S."/>
            <person name="Alsbrooks S.L."/>
            <person name="Anim B.N."/>
            <person name="Anosike U.S."/>
            <person name="Attaway T."/>
            <person name="Bandaranaike D.P."/>
            <person name="Battles P.K."/>
            <person name="Bell S.N."/>
            <person name="Bell A.V."/>
            <person name="Beltran B."/>
            <person name="Bickham C."/>
            <person name="Bustamante Y."/>
            <person name="Caleb T."/>
            <person name="Canada A."/>
            <person name="Cardenas V."/>
            <person name="Carter K."/>
            <person name="Chacko J."/>
            <person name="Chandrabose M.N."/>
            <person name="Chavez D."/>
            <person name="Chavez A."/>
            <person name="Chen L."/>
            <person name="Chu H.-S."/>
            <person name="Claassen K.J."/>
            <person name="Cockrell R."/>
            <person name="Collins M."/>
            <person name="Cooper J.A."/>
            <person name="Cree A."/>
            <person name="Curry S.M."/>
            <person name="Da Y."/>
            <person name="Dao M.D."/>
            <person name="Das B."/>
            <person name="Davila M.-L."/>
            <person name="Davy-Carroll L."/>
            <person name="Denson S."/>
            <person name="Dinh H."/>
            <person name="Ebong V.E."/>
            <person name="Edwards J.R."/>
            <person name="Egan A."/>
            <person name="El-Daye J."/>
            <person name="Escobedo L."/>
            <person name="Fernandez S."/>
            <person name="Fernando P.R."/>
            <person name="Flagg N."/>
            <person name="Forbes L.D."/>
            <person name="Fowler R.G."/>
            <person name="Fu Q."/>
            <person name="Gabisi R.A."/>
            <person name="Ganer J."/>
            <person name="Garbino Pronczuk A."/>
            <person name="Garcia R.M."/>
            <person name="Garner T."/>
            <person name="Garrett T.E."/>
            <person name="Gonzalez D.A."/>
            <person name="Hamid H."/>
            <person name="Hawkins E.S."/>
            <person name="Hirani K."/>
            <person name="Hogues M.E."/>
            <person name="Hollins B."/>
            <person name="Hsiao C.-H."/>
            <person name="Jabil R."/>
            <person name="James M.L."/>
            <person name="Jhangiani S.N."/>
            <person name="Johnson B."/>
            <person name="Johnson Q."/>
            <person name="Joshi V."/>
            <person name="Kalu J.B."/>
            <person name="Kam C."/>
            <person name="Kashfia A."/>
            <person name="Keebler J."/>
            <person name="Kisamo H."/>
            <person name="Kovar C.L."/>
            <person name="Lago L.A."/>
            <person name="Lai C.-Y."/>
            <person name="Laidlaw J."/>
            <person name="Lara F."/>
            <person name="Le T.-K."/>
            <person name="Lee S.L."/>
            <person name="Legall F.H."/>
            <person name="Lemon S.J."/>
            <person name="Lewis L.R."/>
            <person name="Li B."/>
            <person name="Liu Y."/>
            <person name="Liu Y.-S."/>
            <person name="Lopez J."/>
            <person name="Lozado R.J."/>
            <person name="Lu J."/>
            <person name="Madu R.C."/>
            <person name="Maheshwari M."/>
            <person name="Maheshwari R."/>
            <person name="Malloy K."/>
            <person name="Martinez E."/>
            <person name="Mathew T."/>
            <person name="Mercado I.C."/>
            <person name="Mercado C."/>
            <person name="Meyer B."/>
            <person name="Montgomery K."/>
            <person name="Morgan M.B."/>
            <person name="Munidasa M."/>
            <person name="Nazareth L.V."/>
            <person name="Nelson J."/>
            <person name="Ng B.M."/>
            <person name="Nguyen N.B."/>
            <person name="Nguyen P.Q."/>
            <person name="Nguyen T."/>
            <person name="Obregon M."/>
            <person name="Okwuonu G.O."/>
            <person name="Onwere C.G."/>
            <person name="Orozco G."/>
            <person name="Parra A."/>
            <person name="Patel S."/>
            <person name="Patil S."/>
            <person name="Perez A."/>
            <person name="Perez Y."/>
            <person name="Pham C."/>
            <person name="Primus E.L."/>
            <person name="Pu L.-L."/>
            <person name="Puazo M."/>
            <person name="Qin X."/>
            <person name="Quiroz J.B."/>
            <person name="Reese J."/>
            <person name="Richards S."/>
            <person name="Rives C.M."/>
            <person name="Robberts R."/>
            <person name="Ruiz S.J."/>
            <person name="Ruiz M.J."/>
            <person name="Santibanez J."/>
            <person name="Schneider B.W."/>
            <person name="Sisson I."/>
            <person name="Smith M."/>
            <person name="Sodergren E."/>
            <person name="Song X.-Z."/>
            <person name="Song B.B."/>
            <person name="Summersgill H."/>
            <person name="Thelus R."/>
            <person name="Thornton R.D."/>
            <person name="Trejos Z.Y."/>
            <person name="Usmani K."/>
            <person name="Vattathil S."/>
            <person name="Villasana D."/>
            <person name="Walker D.L."/>
            <person name="Wang S."/>
            <person name="Wang K."/>
            <person name="White C.S."/>
            <person name="Williams A.C."/>
            <person name="Williamson J."/>
            <person name="Wilson K."/>
            <person name="Woghiren I.O."/>
            <person name="Woodworth J.R."/>
            <person name="Worley K.C."/>
            <person name="Wright R.A."/>
            <person name="Wu W."/>
            <person name="Young L."/>
            <person name="Zhang L."/>
            <person name="Zhang J."/>
            <person name="Zhu Y."/>
            <person name="Muzny D.M."/>
            <person name="Weinstock G."/>
            <person name="Gibbs R.A."/>
        </authorList>
    </citation>
    <scope>NUCLEOTIDE SEQUENCE [LARGE SCALE GENOMIC DNA]</scope>
    <source>
        <strain evidence="2">LSR1</strain>
    </source>
</reference>
<dbReference type="KEGG" id="api:103310799"/>
<sequence>MYGDNAKCLNKEKVKLMKSEDYEVSGTTLLTDCNGPKISRISKQKLYPKLFDGINIHVCGSNGWNQFTLINYNMNHLKAFHISWSTEVVQKYNIIYYNGFLYLII</sequence>
<protein>
    <submittedName>
        <fullName evidence="1">Uncharacterized protein</fullName>
    </submittedName>
</protein>
<proteinExistence type="predicted"/>
<dbReference type="RefSeq" id="XP_008188342.1">
    <property type="nucleotide sequence ID" value="XM_008190120.3"/>
</dbReference>
<dbReference type="AlphaFoldDB" id="A0A8R2BAA3"/>
<evidence type="ECO:0000313" key="1">
    <source>
        <dbReference type="EnsemblMetazoa" id="XP_008188342.1"/>
    </source>
</evidence>
<organism evidence="1 2">
    <name type="scientific">Acyrthosiphon pisum</name>
    <name type="common">Pea aphid</name>
    <dbReference type="NCBI Taxonomy" id="7029"/>
    <lineage>
        <taxon>Eukaryota</taxon>
        <taxon>Metazoa</taxon>
        <taxon>Ecdysozoa</taxon>
        <taxon>Arthropoda</taxon>
        <taxon>Hexapoda</taxon>
        <taxon>Insecta</taxon>
        <taxon>Pterygota</taxon>
        <taxon>Neoptera</taxon>
        <taxon>Paraneoptera</taxon>
        <taxon>Hemiptera</taxon>
        <taxon>Sternorrhyncha</taxon>
        <taxon>Aphidomorpha</taxon>
        <taxon>Aphidoidea</taxon>
        <taxon>Aphididae</taxon>
        <taxon>Macrosiphini</taxon>
        <taxon>Acyrthosiphon</taxon>
    </lineage>
</organism>
<accession>A0A8R2BAA3</accession>
<dbReference type="GeneID" id="103310799"/>
<dbReference type="EnsemblMetazoa" id="XM_008190120.3">
    <property type="protein sequence ID" value="XP_008188342.1"/>
    <property type="gene ID" value="LOC103310799"/>
</dbReference>
<dbReference type="Proteomes" id="UP000007819">
    <property type="component" value="Chromosome A3"/>
</dbReference>
<evidence type="ECO:0000313" key="2">
    <source>
        <dbReference type="Proteomes" id="UP000007819"/>
    </source>
</evidence>
<reference evidence="1" key="2">
    <citation type="submission" date="2022-06" db="UniProtKB">
        <authorList>
            <consortium name="EnsemblMetazoa"/>
        </authorList>
    </citation>
    <scope>IDENTIFICATION</scope>
</reference>
<keyword evidence="2" id="KW-1185">Reference proteome</keyword>
<name>A0A8R2BAA3_ACYPI</name>